<sequence>MSTKPGRSNILVNTGPSLSYNGTSMEAAALFNYFGVYCLKPDGNVELILGVEVILHWCLNTYEVRIENNVLNLTAVLSHTEIQAEEVNSSTAVERFPEQYLITPMEKNARYLFGSTGVEELRGLLNYSLAGFSVDTGENLISSGSDMLMQGVDEMECEHKDKNSTMWWWDAVSSMARNVGTGLTNS</sequence>
<dbReference type="Proteomes" id="UP001243330">
    <property type="component" value="Unassembled WGS sequence"/>
</dbReference>
<protein>
    <submittedName>
        <fullName evidence="1">Uncharacterized protein</fullName>
    </submittedName>
</protein>
<keyword evidence="2" id="KW-1185">Reference proteome</keyword>
<dbReference type="EMBL" id="JAQOWY010000721">
    <property type="protein sequence ID" value="KAK1839091.1"/>
    <property type="molecule type" value="Genomic_DNA"/>
</dbReference>
<reference evidence="1" key="1">
    <citation type="submission" date="2023-01" db="EMBL/GenBank/DDBJ databases">
        <title>Colletotrichum chrysophilum M932 genome sequence.</title>
        <authorList>
            <person name="Baroncelli R."/>
        </authorList>
    </citation>
    <scope>NUCLEOTIDE SEQUENCE</scope>
    <source>
        <strain evidence="1">M932</strain>
    </source>
</reference>
<comment type="caution">
    <text evidence="1">The sequence shown here is derived from an EMBL/GenBank/DDBJ whole genome shotgun (WGS) entry which is preliminary data.</text>
</comment>
<proteinExistence type="predicted"/>
<organism evidence="1 2">
    <name type="scientific">Colletotrichum chrysophilum</name>
    <dbReference type="NCBI Taxonomy" id="1836956"/>
    <lineage>
        <taxon>Eukaryota</taxon>
        <taxon>Fungi</taxon>
        <taxon>Dikarya</taxon>
        <taxon>Ascomycota</taxon>
        <taxon>Pezizomycotina</taxon>
        <taxon>Sordariomycetes</taxon>
        <taxon>Hypocreomycetidae</taxon>
        <taxon>Glomerellales</taxon>
        <taxon>Glomerellaceae</taxon>
        <taxon>Colletotrichum</taxon>
        <taxon>Colletotrichum gloeosporioides species complex</taxon>
    </lineage>
</organism>
<dbReference type="AlphaFoldDB" id="A0AAD9A0D7"/>
<evidence type="ECO:0000313" key="1">
    <source>
        <dbReference type="EMBL" id="KAK1839091.1"/>
    </source>
</evidence>
<evidence type="ECO:0000313" key="2">
    <source>
        <dbReference type="Proteomes" id="UP001243330"/>
    </source>
</evidence>
<gene>
    <name evidence="1" type="ORF">CCHR01_18289</name>
</gene>
<accession>A0AAD9A0D7</accession>
<name>A0AAD9A0D7_9PEZI</name>